<evidence type="ECO:0000256" key="2">
    <source>
        <dbReference type="SAM" id="SignalP"/>
    </source>
</evidence>
<protein>
    <recommendedName>
        <fullName evidence="5">DUF2155 domain-containing protein</fullName>
    </recommendedName>
</protein>
<evidence type="ECO:0000313" key="3">
    <source>
        <dbReference type="EMBL" id="GLS70883.1"/>
    </source>
</evidence>
<dbReference type="AlphaFoldDB" id="A0AA37TGX9"/>
<dbReference type="Pfam" id="PF09923">
    <property type="entry name" value="DUF2155"/>
    <property type="match status" value="1"/>
</dbReference>
<feature type="chain" id="PRO_5041348062" description="DUF2155 domain-containing protein" evidence="2">
    <location>
        <begin position="20"/>
        <end position="219"/>
    </location>
</feature>
<comment type="caution">
    <text evidence="3">The sequence shown here is derived from an EMBL/GenBank/DDBJ whole genome shotgun (WGS) entry which is preliminary data.</text>
</comment>
<sequence>MSRITALARRALMSSLALALCAGPAAADKIKNPTAVFSGLDKITGRIVSFEVAVDETVQFGALQLTPRVCYTRPPTESAKTTAFLEVDEVTLDNKYRRIFTGWMFASSPGLHAIEHPIYDVWLVDCKGGSDVIAEAKEQEDVPAMAAKPEKTKRPSKDATKTAQQLNAAGQVDVEAPRGVPVQPRQKPSRKFFPSNEGPAAAPPPPPQQPQNLFDALFR</sequence>
<evidence type="ECO:0000313" key="4">
    <source>
        <dbReference type="Proteomes" id="UP001157440"/>
    </source>
</evidence>
<dbReference type="InterPro" id="IPR019225">
    <property type="entry name" value="DUF2155"/>
</dbReference>
<feature type="signal peptide" evidence="2">
    <location>
        <begin position="1"/>
        <end position="19"/>
    </location>
</feature>
<dbReference type="Proteomes" id="UP001157440">
    <property type="component" value="Unassembled WGS sequence"/>
</dbReference>
<accession>A0AA37TGX9</accession>
<name>A0AA37TGX9_9HYPH</name>
<proteinExistence type="predicted"/>
<dbReference type="EMBL" id="BSPL01000017">
    <property type="protein sequence ID" value="GLS70883.1"/>
    <property type="molecule type" value="Genomic_DNA"/>
</dbReference>
<feature type="region of interest" description="Disordered" evidence="1">
    <location>
        <begin position="138"/>
        <end position="219"/>
    </location>
</feature>
<keyword evidence="2" id="KW-0732">Signal</keyword>
<reference evidence="4" key="1">
    <citation type="journal article" date="2019" name="Int. J. Syst. Evol. Microbiol.">
        <title>The Global Catalogue of Microorganisms (GCM) 10K type strain sequencing project: providing services to taxonomists for standard genome sequencing and annotation.</title>
        <authorList>
            <consortium name="The Broad Institute Genomics Platform"/>
            <consortium name="The Broad Institute Genome Sequencing Center for Infectious Disease"/>
            <person name="Wu L."/>
            <person name="Ma J."/>
        </authorList>
    </citation>
    <scope>NUCLEOTIDE SEQUENCE [LARGE SCALE GENOMIC DNA]</scope>
    <source>
        <strain evidence="4">NBRC 103632</strain>
    </source>
</reference>
<dbReference type="RefSeq" id="WP_238198630.1">
    <property type="nucleotide sequence ID" value="NZ_BPQZ01000025.1"/>
</dbReference>
<evidence type="ECO:0000256" key="1">
    <source>
        <dbReference type="SAM" id="MobiDB-lite"/>
    </source>
</evidence>
<feature type="compositionally biased region" description="Basic and acidic residues" evidence="1">
    <location>
        <begin position="148"/>
        <end position="160"/>
    </location>
</feature>
<keyword evidence="4" id="KW-1185">Reference proteome</keyword>
<organism evidence="3 4">
    <name type="scientific">Methylobacterium tardum</name>
    <dbReference type="NCBI Taxonomy" id="374432"/>
    <lineage>
        <taxon>Bacteria</taxon>
        <taxon>Pseudomonadati</taxon>
        <taxon>Pseudomonadota</taxon>
        <taxon>Alphaproteobacteria</taxon>
        <taxon>Hyphomicrobiales</taxon>
        <taxon>Methylobacteriaceae</taxon>
        <taxon>Methylobacterium</taxon>
    </lineage>
</organism>
<evidence type="ECO:0008006" key="5">
    <source>
        <dbReference type="Google" id="ProtNLM"/>
    </source>
</evidence>
<gene>
    <name evidence="3" type="ORF">GCM10007890_28960</name>
</gene>